<organism evidence="2 3">
    <name type="scientific">Sediminibacillus albus</name>
    <dbReference type="NCBI Taxonomy" id="407036"/>
    <lineage>
        <taxon>Bacteria</taxon>
        <taxon>Bacillati</taxon>
        <taxon>Bacillota</taxon>
        <taxon>Bacilli</taxon>
        <taxon>Bacillales</taxon>
        <taxon>Bacillaceae</taxon>
        <taxon>Sediminibacillus</taxon>
    </lineage>
</organism>
<dbReference type="RefSeq" id="WP_093214900.1">
    <property type="nucleotide sequence ID" value="NZ_FNFL01000004.1"/>
</dbReference>
<name>A0A1G9AMB6_9BACI</name>
<keyword evidence="3" id="KW-1185">Reference proteome</keyword>
<accession>A0A1G9AMB6</accession>
<dbReference type="Proteomes" id="UP000198694">
    <property type="component" value="Unassembled WGS sequence"/>
</dbReference>
<dbReference type="Pfam" id="PF12841">
    <property type="entry name" value="YvrJ"/>
    <property type="match status" value="1"/>
</dbReference>
<keyword evidence="1" id="KW-0472">Membrane</keyword>
<gene>
    <name evidence="2" type="ORF">SAMN05216243_2585</name>
</gene>
<sequence length="53" mass="6293">MNSFEFPLWITLLGNFGFPIAITVYLFFRFEKRIENLEAVITELSHSLKRSKK</sequence>
<evidence type="ECO:0000256" key="1">
    <source>
        <dbReference type="SAM" id="Phobius"/>
    </source>
</evidence>
<dbReference type="OrthoDB" id="2662123at2"/>
<protein>
    <submittedName>
        <fullName evidence="2">YvrJ protein family protein</fullName>
    </submittedName>
</protein>
<evidence type="ECO:0000313" key="2">
    <source>
        <dbReference type="EMBL" id="SDK27954.1"/>
    </source>
</evidence>
<feature type="transmembrane region" description="Helical" evidence="1">
    <location>
        <begin position="6"/>
        <end position="28"/>
    </location>
</feature>
<keyword evidence="1" id="KW-0812">Transmembrane</keyword>
<dbReference type="InterPro" id="IPR024419">
    <property type="entry name" value="YvrJ"/>
</dbReference>
<evidence type="ECO:0000313" key="3">
    <source>
        <dbReference type="Proteomes" id="UP000198694"/>
    </source>
</evidence>
<keyword evidence="1" id="KW-1133">Transmembrane helix</keyword>
<dbReference type="STRING" id="407036.SAMN05216243_2585"/>
<proteinExistence type="predicted"/>
<dbReference type="AlphaFoldDB" id="A0A1G9AMB6"/>
<dbReference type="EMBL" id="FNFL01000004">
    <property type="protein sequence ID" value="SDK27954.1"/>
    <property type="molecule type" value="Genomic_DNA"/>
</dbReference>
<reference evidence="2 3" key="1">
    <citation type="submission" date="2016-10" db="EMBL/GenBank/DDBJ databases">
        <authorList>
            <person name="de Groot N.N."/>
        </authorList>
    </citation>
    <scope>NUCLEOTIDE SEQUENCE [LARGE SCALE GENOMIC DNA]</scope>
    <source>
        <strain evidence="2 3">CGMCC 1.6502</strain>
    </source>
</reference>